<evidence type="ECO:0008006" key="4">
    <source>
        <dbReference type="Google" id="ProtNLM"/>
    </source>
</evidence>
<dbReference type="Proteomes" id="UP000670475">
    <property type="component" value="Unassembled WGS sequence"/>
</dbReference>
<evidence type="ECO:0000256" key="1">
    <source>
        <dbReference type="SAM" id="Phobius"/>
    </source>
</evidence>
<accession>A0A940MBI7</accession>
<dbReference type="EMBL" id="JAGIQL010000037">
    <property type="protein sequence ID" value="MBP0458254.1"/>
    <property type="molecule type" value="Genomic_DNA"/>
</dbReference>
<evidence type="ECO:0000313" key="3">
    <source>
        <dbReference type="Proteomes" id="UP000670475"/>
    </source>
</evidence>
<sequence length="86" mass="8987">MTHRTLGAAARARVYVGTWANTAARALRRGARDRDRARDRGQGSIEYLGIIILVALIIVAIVGTGIDKTIADALKSAVAKVTSAGG</sequence>
<reference evidence="2" key="1">
    <citation type="submission" date="2021-03" db="EMBL/GenBank/DDBJ databases">
        <title>Whole genome sequence of Streptomyces bomunensis MMS17-BM035.</title>
        <authorList>
            <person name="Lee J.H."/>
        </authorList>
    </citation>
    <scope>NUCLEOTIDE SEQUENCE</scope>
    <source>
        <strain evidence="2">MMS17-BM035</strain>
    </source>
</reference>
<evidence type="ECO:0000313" key="2">
    <source>
        <dbReference type="EMBL" id="MBP0458254.1"/>
    </source>
</evidence>
<gene>
    <name evidence="2" type="ORF">JFN87_12185</name>
</gene>
<organism evidence="2 3">
    <name type="scientific">Streptomyces montanisoli</name>
    <dbReference type="NCBI Taxonomy" id="2798581"/>
    <lineage>
        <taxon>Bacteria</taxon>
        <taxon>Bacillati</taxon>
        <taxon>Actinomycetota</taxon>
        <taxon>Actinomycetes</taxon>
        <taxon>Kitasatosporales</taxon>
        <taxon>Streptomycetaceae</taxon>
        <taxon>Streptomyces</taxon>
    </lineage>
</organism>
<keyword evidence="1" id="KW-1133">Transmembrane helix</keyword>
<keyword evidence="1" id="KW-0812">Transmembrane</keyword>
<comment type="caution">
    <text evidence="2">The sequence shown here is derived from an EMBL/GenBank/DDBJ whole genome shotgun (WGS) entry which is preliminary data.</text>
</comment>
<keyword evidence="3" id="KW-1185">Reference proteome</keyword>
<proteinExistence type="predicted"/>
<name>A0A940MBI7_9ACTN</name>
<feature type="transmembrane region" description="Helical" evidence="1">
    <location>
        <begin position="45"/>
        <end position="66"/>
    </location>
</feature>
<protein>
    <recommendedName>
        <fullName evidence="4">Flp family type IVb pilin</fullName>
    </recommendedName>
</protein>
<keyword evidence="1" id="KW-0472">Membrane</keyword>
<dbReference type="AlphaFoldDB" id="A0A940MBI7"/>